<evidence type="ECO:0000256" key="4">
    <source>
        <dbReference type="ARBA" id="ARBA00023002"/>
    </source>
</evidence>
<dbReference type="SUPFAM" id="SSF51197">
    <property type="entry name" value="Clavaminate synthase-like"/>
    <property type="match status" value="1"/>
</dbReference>
<keyword evidence="4" id="KW-0560">Oxidoreductase</keyword>
<evidence type="ECO:0000259" key="6">
    <source>
        <dbReference type="Pfam" id="PF02668"/>
    </source>
</evidence>
<feature type="domain" description="TauD/TfdA-like" evidence="6">
    <location>
        <begin position="14"/>
        <end position="271"/>
    </location>
</feature>
<dbReference type="GO" id="GO:0051213">
    <property type="term" value="F:dioxygenase activity"/>
    <property type="evidence" value="ECO:0007669"/>
    <property type="project" value="UniProtKB-KW"/>
</dbReference>
<dbReference type="Proteomes" id="UP001556118">
    <property type="component" value="Unassembled WGS sequence"/>
</dbReference>
<evidence type="ECO:0000313" key="7">
    <source>
        <dbReference type="EMBL" id="MEW9855176.1"/>
    </source>
</evidence>
<keyword evidence="3 7" id="KW-0223">Dioxygenase</keyword>
<comment type="caution">
    <text evidence="7">The sequence shown here is derived from an EMBL/GenBank/DDBJ whole genome shotgun (WGS) entry which is preliminary data.</text>
</comment>
<reference evidence="7 8" key="1">
    <citation type="submission" date="2024-06" db="EMBL/GenBank/DDBJ databases">
        <title>Novosphingobium rhizovicinus M1R2S20.</title>
        <authorList>
            <person name="Sun J.-Q."/>
        </authorList>
    </citation>
    <scope>NUCLEOTIDE SEQUENCE [LARGE SCALE GENOMIC DNA]</scope>
    <source>
        <strain evidence="7 8">M1R2S20</strain>
    </source>
</reference>
<dbReference type="RefSeq" id="WP_367772414.1">
    <property type="nucleotide sequence ID" value="NZ_JBFNXR010000023.1"/>
</dbReference>
<dbReference type="InterPro" id="IPR051178">
    <property type="entry name" value="TfdA_dioxygenase"/>
</dbReference>
<dbReference type="PANTHER" id="PTHR43779:SF3">
    <property type="entry name" value="(3R)-3-[(CARBOXYMETHYL)AMINO]FATTY ACID OXYGENASE_DECARBOXYLASE"/>
    <property type="match status" value="1"/>
</dbReference>
<accession>A0ABV3RAR0</accession>
<keyword evidence="2" id="KW-0479">Metal-binding</keyword>
<name>A0ABV3RAR0_9SPHN</name>
<evidence type="ECO:0000256" key="1">
    <source>
        <dbReference type="ARBA" id="ARBA00005896"/>
    </source>
</evidence>
<dbReference type="InterPro" id="IPR003819">
    <property type="entry name" value="TauD/TfdA-like"/>
</dbReference>
<organism evidence="7 8">
    <name type="scientific">Novosphingobium rhizovicinum</name>
    <dbReference type="NCBI Taxonomy" id="3228928"/>
    <lineage>
        <taxon>Bacteria</taxon>
        <taxon>Pseudomonadati</taxon>
        <taxon>Pseudomonadota</taxon>
        <taxon>Alphaproteobacteria</taxon>
        <taxon>Sphingomonadales</taxon>
        <taxon>Sphingomonadaceae</taxon>
        <taxon>Novosphingobium</taxon>
    </lineage>
</organism>
<dbReference type="EMBL" id="JBFNXR010000023">
    <property type="protein sequence ID" value="MEW9855176.1"/>
    <property type="molecule type" value="Genomic_DNA"/>
</dbReference>
<evidence type="ECO:0000313" key="8">
    <source>
        <dbReference type="Proteomes" id="UP001556118"/>
    </source>
</evidence>
<keyword evidence="8" id="KW-1185">Reference proteome</keyword>
<protein>
    <submittedName>
        <fullName evidence="7">TauD/TfdA dioxygenase family protein</fullName>
    </submittedName>
</protein>
<keyword evidence="5" id="KW-0408">Iron</keyword>
<sequence length="280" mass="31620">MMMATQELTALRSEDIKPKIGARVLNSKEELLAGDLGGEIMDLLEHRGVLVFPEINFNDEEHVAFTNTLGKFAREMRGEEIYKVSLDEKQNATAEYLKGAFFWHFDGFMSPMPIRASLLSAKVLSPPGTGRTEFANTYAAYEALSDEDKALVADLRAVHALAATQLDVTPEPTYEQWQEWRAVGRKELPLVWTHKSGRKSLVIGNSAHNILDYDPLDGEELLIRLRSFATGPEFTYSHDWKVGDLVMWDNTGSLHRATYYPLDCGRMMHRTKIEGDEPIV</sequence>
<evidence type="ECO:0000256" key="3">
    <source>
        <dbReference type="ARBA" id="ARBA00022964"/>
    </source>
</evidence>
<proteinExistence type="inferred from homology"/>
<dbReference type="InterPro" id="IPR042098">
    <property type="entry name" value="TauD-like_sf"/>
</dbReference>
<dbReference type="PANTHER" id="PTHR43779">
    <property type="entry name" value="DIOXYGENASE RV0097-RELATED"/>
    <property type="match status" value="1"/>
</dbReference>
<evidence type="ECO:0000256" key="5">
    <source>
        <dbReference type="ARBA" id="ARBA00023004"/>
    </source>
</evidence>
<gene>
    <name evidence="7" type="ORF">ABUH87_08285</name>
</gene>
<dbReference type="Gene3D" id="3.60.130.10">
    <property type="entry name" value="Clavaminate synthase-like"/>
    <property type="match status" value="1"/>
</dbReference>
<evidence type="ECO:0000256" key="2">
    <source>
        <dbReference type="ARBA" id="ARBA00022723"/>
    </source>
</evidence>
<comment type="similarity">
    <text evidence="1">Belongs to the TfdA dioxygenase family.</text>
</comment>
<dbReference type="Pfam" id="PF02668">
    <property type="entry name" value="TauD"/>
    <property type="match status" value="1"/>
</dbReference>